<evidence type="ECO:0000256" key="8">
    <source>
        <dbReference type="SAM" id="MobiDB-lite"/>
    </source>
</evidence>
<dbReference type="InterPro" id="IPR056436">
    <property type="entry name" value="Znf-C2H2_ZIC1-5/GLI1-3-like"/>
</dbReference>
<keyword evidence="11" id="KW-1185">Reference proteome</keyword>
<dbReference type="PANTHER" id="PTHR19818:SF139">
    <property type="entry name" value="PAIR-RULE PROTEIN ODD-PAIRED"/>
    <property type="match status" value="1"/>
</dbReference>
<feature type="compositionally biased region" description="Basic and acidic residues" evidence="8">
    <location>
        <begin position="56"/>
        <end position="72"/>
    </location>
</feature>
<dbReference type="GO" id="GO:0005634">
    <property type="term" value="C:nucleus"/>
    <property type="evidence" value="ECO:0007669"/>
    <property type="project" value="UniProtKB-SubCell"/>
</dbReference>
<evidence type="ECO:0000256" key="3">
    <source>
        <dbReference type="ARBA" id="ARBA00022737"/>
    </source>
</evidence>
<keyword evidence="5" id="KW-0862">Zinc</keyword>
<evidence type="ECO:0000313" key="10">
    <source>
        <dbReference type="EMBL" id="SCV69340.1"/>
    </source>
</evidence>
<dbReference type="AlphaFoldDB" id="A0A238F602"/>
<feature type="region of interest" description="Disordered" evidence="8">
    <location>
        <begin position="211"/>
        <end position="247"/>
    </location>
</feature>
<sequence>MSSSNARSPSSSPSIHTPIDWDSSTPASPSCPSMTDDPSPELELVHLDNPAPSLTHLDHAASRCRRQGDERAGSYSSRTPLPRHPSHYDPTTLTIAQCQWNDCGRQFYELEPLIEHLHNTHAFPEFKHQQQQQQTAQRKGPPMFMCEWTGCPRRGKNQNSKFALVGHLRSHTGEKPFICPRPGTYICSECDKSFTRTDALQKHMRIQHGDRILPSRKPPPKKRKVTSVAGARAPSVESEGGTTMPESDLQGEELLALGPDEGEDPMNTQDMQWSTDELEVFKQHPGCSRDFLAYILLKAQWRAALQEQEILASELEVVGSREAELASQCEELVKYILQRELQSSQGTRIAGFSTSFDHEPPPMPVAWAGEYSAAAKTLKS</sequence>
<reference evidence="11" key="1">
    <citation type="submission" date="2016-09" db="EMBL/GenBank/DDBJ databases">
        <authorList>
            <person name="Jeantristanb JTB J.-T."/>
            <person name="Ricardo R."/>
        </authorList>
    </citation>
    <scope>NUCLEOTIDE SEQUENCE [LARGE SCALE GENOMIC DNA]</scope>
</reference>
<keyword evidence="2" id="KW-0479">Metal-binding</keyword>
<accession>A0A238F602</accession>
<dbReference type="GO" id="GO:0045944">
    <property type="term" value="P:positive regulation of transcription by RNA polymerase II"/>
    <property type="evidence" value="ECO:0007669"/>
    <property type="project" value="UniProtKB-ARBA"/>
</dbReference>
<feature type="domain" description="C2H2-type" evidence="9">
    <location>
        <begin position="96"/>
        <end position="122"/>
    </location>
</feature>
<evidence type="ECO:0000256" key="7">
    <source>
        <dbReference type="PROSITE-ProRule" id="PRU00042"/>
    </source>
</evidence>
<dbReference type="Pfam" id="PF21816">
    <property type="entry name" value="Zap1_zf1"/>
    <property type="match status" value="1"/>
</dbReference>
<dbReference type="EMBL" id="FMSP01000004">
    <property type="protein sequence ID" value="SCV69340.1"/>
    <property type="molecule type" value="Genomic_DNA"/>
</dbReference>
<dbReference type="GO" id="GO:0000981">
    <property type="term" value="F:DNA-binding transcription factor activity, RNA polymerase II-specific"/>
    <property type="evidence" value="ECO:0007669"/>
    <property type="project" value="TreeGrafter"/>
</dbReference>
<evidence type="ECO:0000256" key="4">
    <source>
        <dbReference type="ARBA" id="ARBA00022771"/>
    </source>
</evidence>
<evidence type="ECO:0000256" key="1">
    <source>
        <dbReference type="ARBA" id="ARBA00004123"/>
    </source>
</evidence>
<organism evidence="10 11">
    <name type="scientific">Microbotryum intermedium</name>
    <dbReference type="NCBI Taxonomy" id="269621"/>
    <lineage>
        <taxon>Eukaryota</taxon>
        <taxon>Fungi</taxon>
        <taxon>Dikarya</taxon>
        <taxon>Basidiomycota</taxon>
        <taxon>Pucciniomycotina</taxon>
        <taxon>Microbotryomycetes</taxon>
        <taxon>Microbotryales</taxon>
        <taxon>Microbotryaceae</taxon>
        <taxon>Microbotryum</taxon>
    </lineage>
</organism>
<dbReference type="OrthoDB" id="3437960at2759"/>
<keyword evidence="3" id="KW-0677">Repeat</keyword>
<proteinExistence type="predicted"/>
<keyword evidence="4 7" id="KW-0863">Zinc-finger</keyword>
<feature type="domain" description="C2H2-type" evidence="9">
    <location>
        <begin position="185"/>
        <end position="212"/>
    </location>
</feature>
<evidence type="ECO:0000313" key="11">
    <source>
        <dbReference type="Proteomes" id="UP000198372"/>
    </source>
</evidence>
<dbReference type="PROSITE" id="PS00028">
    <property type="entry name" value="ZINC_FINGER_C2H2_1"/>
    <property type="match status" value="2"/>
</dbReference>
<dbReference type="GO" id="GO:0000978">
    <property type="term" value="F:RNA polymerase II cis-regulatory region sequence-specific DNA binding"/>
    <property type="evidence" value="ECO:0007669"/>
    <property type="project" value="TreeGrafter"/>
</dbReference>
<evidence type="ECO:0000256" key="6">
    <source>
        <dbReference type="ARBA" id="ARBA00023242"/>
    </source>
</evidence>
<dbReference type="FunFam" id="3.30.160.60:FF:000031">
    <property type="entry name" value="GLI family zinc finger 3"/>
    <property type="match status" value="1"/>
</dbReference>
<name>A0A238F602_9BASI</name>
<dbReference type="STRING" id="269621.A0A238F602"/>
<dbReference type="InterPro" id="IPR036236">
    <property type="entry name" value="Znf_C2H2_sf"/>
</dbReference>
<dbReference type="InterPro" id="IPR013087">
    <property type="entry name" value="Znf_C2H2_type"/>
</dbReference>
<dbReference type="Proteomes" id="UP000198372">
    <property type="component" value="Unassembled WGS sequence"/>
</dbReference>
<evidence type="ECO:0000259" key="9">
    <source>
        <dbReference type="PROSITE" id="PS50157"/>
    </source>
</evidence>
<dbReference type="InterPro" id="IPR048420">
    <property type="entry name" value="Zap1-like_Znf1"/>
</dbReference>
<dbReference type="PANTHER" id="PTHR19818">
    <property type="entry name" value="ZINC FINGER PROTEIN ZIC AND GLI"/>
    <property type="match status" value="1"/>
</dbReference>
<feature type="compositionally biased region" description="Low complexity" evidence="8">
    <location>
        <begin position="1"/>
        <end position="14"/>
    </location>
</feature>
<dbReference type="SUPFAM" id="SSF57667">
    <property type="entry name" value="beta-beta-alpha zinc fingers"/>
    <property type="match status" value="2"/>
</dbReference>
<evidence type="ECO:0000256" key="5">
    <source>
        <dbReference type="ARBA" id="ARBA00022833"/>
    </source>
</evidence>
<feature type="compositionally biased region" description="Polar residues" evidence="8">
    <location>
        <begin position="22"/>
        <end position="33"/>
    </location>
</feature>
<keyword evidence="6" id="KW-0539">Nucleus</keyword>
<dbReference type="Gene3D" id="3.30.160.60">
    <property type="entry name" value="Classic Zinc Finger"/>
    <property type="match status" value="3"/>
</dbReference>
<dbReference type="Pfam" id="PF00096">
    <property type="entry name" value="zf-C2H2"/>
    <property type="match status" value="1"/>
</dbReference>
<evidence type="ECO:0000256" key="2">
    <source>
        <dbReference type="ARBA" id="ARBA00022723"/>
    </source>
</evidence>
<comment type="subcellular location">
    <subcellularLocation>
        <location evidence="1">Nucleus</location>
    </subcellularLocation>
</comment>
<dbReference type="FunFam" id="3.30.160.60:FF:000110">
    <property type="entry name" value="Zinc finger protein-like"/>
    <property type="match status" value="1"/>
</dbReference>
<protein>
    <submittedName>
        <fullName evidence="10">BQ2448_2360 protein</fullName>
    </submittedName>
</protein>
<feature type="domain" description="C2H2-type" evidence="9">
    <location>
        <begin position="144"/>
        <end position="176"/>
    </location>
</feature>
<dbReference type="InterPro" id="IPR050329">
    <property type="entry name" value="GLI_C2H2-zinc-finger"/>
</dbReference>
<feature type="region of interest" description="Disordered" evidence="8">
    <location>
        <begin position="1"/>
        <end position="88"/>
    </location>
</feature>
<dbReference type="SMART" id="SM00355">
    <property type="entry name" value="ZnF_C2H2"/>
    <property type="match status" value="3"/>
</dbReference>
<dbReference type="PROSITE" id="PS50157">
    <property type="entry name" value="ZINC_FINGER_C2H2_2"/>
    <property type="match status" value="3"/>
</dbReference>
<gene>
    <name evidence="10" type="ORF">BQ2448_2360</name>
</gene>
<dbReference type="Pfam" id="PF23561">
    <property type="entry name" value="zf-C2H2_15"/>
    <property type="match status" value="1"/>
</dbReference>
<dbReference type="GO" id="GO:0008270">
    <property type="term" value="F:zinc ion binding"/>
    <property type="evidence" value="ECO:0007669"/>
    <property type="project" value="UniProtKB-KW"/>
</dbReference>